<dbReference type="InterPro" id="IPR026966">
    <property type="entry name" value="Neurofascin/L1/NrCAM_C"/>
</dbReference>
<keyword evidence="6" id="KW-0597">Phosphoprotein</keyword>
<sequence>MLWVFKHFAALFGMHFVITQPPTIISHTSGPITALPFDRTVEIKCEAKGNPPPEYRWTKDGENFIPPDATTKNTGHSNGTFVLHEHFSQFQGKYRCYVSNKLGTAMTEEIELTAPRIPKFPKEGTPPIVVTEGEPIILHCNPPEGPAPRQLYWMSIGKPRIEMDERVSMGIDGNLYFSNALQNDSRQDYCCFASFPKIRTIVHKTAMAVKKTVLLKAAGAPPVRIPSLLLPSGVQTEKVVLKGEALHLECIPQGYPTPKVRWMKMGEKLPPRTKFDNFGKLLTLPVVEERDGGKYMCTVKNSAGEAVHYFDVIVEEPPKWLTEPPRSQLTVIGSDVHVKCSVSGKPLPDITWRRNGELFRDDPQSNRRVLDDTLVLHNARPEDSAVYQCDAFNSHGSLLANINIMVMNMAPRILTRDYREYAVVQGGNININCSVFSSPPPTISWFKDETQEAIKGVRFFTLQNGPLRIIGAEKSDSGKYVCVAFNTEGKSAITAVLDIKEPTRIVDRPKDAQIISGTTAQLVCQAEYDESLQGSFEVEWRKDGEDIPLSFEENSRYVVDDGMLQIMNVNLSDQGMYTCIARTSLDEENATAIITILDVPDAPTNVAISELDNPRNIRLSWVPGSDHNSSITEFIVEFEESQWQPGRWKELQKVPGNQATAELELHGHLNYEFRVYAVNALGPGPPSDPTERYKTPPAAPDRNPENIKIQGHLPHQMDISWEPLMPIEHNGPGLEYKMSYRRLGVEDVWKEHLLKRHSFVARNTSTFVPYEIKIQSRNSHGWGPEPKVITGYSGEDVPTAAPRDIAVEVFNTTVLRVSWTPVPPATVRGHLGGYNVSLQSLSLLNPKKILDERGSMSFSGKRTRAIMPALEPFSEYRLTVNVFNKKGNGPSSEPVTFSTPEGGEVTLPEPVPILTTSNAQKDSILLVWGPPLEANGILTGYLLQYHLINETTLEVVDSQEIKITEADTTQWQLRGLKEGSLYRFLLSACTRAGCGPPSTYPAAQSDFSTQGWIIGTMCAVALLTLIALMVCFVIQRNKGGKYAVKEKENLHPDVESQGMNDDTFCEHSDSEEKPLKGSRSLKGDDVVVDSVSRDSLVEYADGGREFSEDGSFIGEYSGHKHSVSTLNGH</sequence>
<keyword evidence="7 23" id="KW-0812">Transmembrane</keyword>
<dbReference type="SMART" id="SM00060">
    <property type="entry name" value="FN3"/>
    <property type="match status" value="4"/>
</dbReference>
<dbReference type="SMART" id="SM00409">
    <property type="entry name" value="IG"/>
    <property type="match status" value="6"/>
</dbReference>
<dbReference type="SMART" id="SM00408">
    <property type="entry name" value="IGc2"/>
    <property type="match status" value="5"/>
</dbReference>
<dbReference type="SUPFAM" id="SSF48726">
    <property type="entry name" value="Immunoglobulin"/>
    <property type="match status" value="6"/>
</dbReference>
<protein>
    <recommendedName>
        <fullName evidence="21">Neural cell adhesion molecule L1</fullName>
    </recommendedName>
</protein>
<dbReference type="InterPro" id="IPR036179">
    <property type="entry name" value="Ig-like_dom_sf"/>
</dbReference>
<evidence type="ECO:0000256" key="9">
    <source>
        <dbReference type="ARBA" id="ARBA00022737"/>
    </source>
</evidence>
<keyword evidence="5" id="KW-1003">Cell membrane</keyword>
<evidence type="ECO:0000256" key="1">
    <source>
        <dbReference type="ARBA" id="ARBA00004251"/>
    </source>
</evidence>
<evidence type="ECO:0000256" key="21">
    <source>
        <dbReference type="ARBA" id="ARBA00074488"/>
    </source>
</evidence>
<evidence type="ECO:0000256" key="13">
    <source>
        <dbReference type="ARBA" id="ARBA00022989"/>
    </source>
</evidence>
<dbReference type="InterPro" id="IPR003599">
    <property type="entry name" value="Ig_sub"/>
</dbReference>
<evidence type="ECO:0000256" key="20">
    <source>
        <dbReference type="ARBA" id="ARBA00063896"/>
    </source>
</evidence>
<keyword evidence="9" id="KW-0677">Repeat</keyword>
<comment type="similarity">
    <text evidence="3">Belongs to the immunoglobulin superfamily. L1/neurofascin/NgCAM family.</text>
</comment>
<organism evidence="27 28">
    <name type="scientific">Mola mola</name>
    <name type="common">Ocean sunfish</name>
    <name type="synonym">Tetraodon mola</name>
    <dbReference type="NCBI Taxonomy" id="94237"/>
    <lineage>
        <taxon>Eukaryota</taxon>
        <taxon>Metazoa</taxon>
        <taxon>Chordata</taxon>
        <taxon>Craniata</taxon>
        <taxon>Vertebrata</taxon>
        <taxon>Euteleostomi</taxon>
        <taxon>Actinopterygii</taxon>
        <taxon>Neopterygii</taxon>
        <taxon>Teleostei</taxon>
        <taxon>Neoteleostei</taxon>
        <taxon>Acanthomorphata</taxon>
        <taxon>Eupercaria</taxon>
        <taxon>Tetraodontiformes</taxon>
        <taxon>Molidae</taxon>
        <taxon>Mola</taxon>
    </lineage>
</organism>
<dbReference type="InterPro" id="IPR003961">
    <property type="entry name" value="FN3_dom"/>
</dbReference>
<comment type="subcellular location">
    <subcellularLocation>
        <location evidence="1">Cell membrane</location>
        <topology evidence="1">Single-pass type I membrane protein</topology>
    </subcellularLocation>
    <subcellularLocation>
        <location evidence="2">Cell projection</location>
        <location evidence="2">Growth cone</location>
    </subcellularLocation>
</comment>
<dbReference type="Ensembl" id="ENSMMOT00000018492.1">
    <property type="protein sequence ID" value="ENSMMOP00000018197.1"/>
    <property type="gene ID" value="ENSMMOG00000013758.1"/>
</dbReference>
<keyword evidence="28" id="KW-1185">Reference proteome</keyword>
<dbReference type="AlphaFoldDB" id="A0A3Q3WZP5"/>
<feature type="signal peptide" evidence="24">
    <location>
        <begin position="1"/>
        <end position="19"/>
    </location>
</feature>
<dbReference type="PROSITE" id="PS50835">
    <property type="entry name" value="IG_LIKE"/>
    <property type="match status" value="6"/>
</dbReference>
<dbReference type="Pfam" id="PF07679">
    <property type="entry name" value="I-set"/>
    <property type="match status" value="2"/>
</dbReference>
<feature type="domain" description="Ig-like" evidence="25">
    <location>
        <begin position="502"/>
        <end position="595"/>
    </location>
</feature>
<dbReference type="InterPro" id="IPR013098">
    <property type="entry name" value="Ig_I-set"/>
</dbReference>
<feature type="region of interest" description="Disordered" evidence="22">
    <location>
        <begin position="1052"/>
        <end position="1081"/>
    </location>
</feature>
<feature type="domain" description="Ig-like" evidence="25">
    <location>
        <begin position="22"/>
        <end position="113"/>
    </location>
</feature>
<dbReference type="SUPFAM" id="SSF49265">
    <property type="entry name" value="Fibronectin type III"/>
    <property type="match status" value="2"/>
</dbReference>
<evidence type="ECO:0000256" key="15">
    <source>
        <dbReference type="ARBA" id="ARBA00023157"/>
    </source>
</evidence>
<evidence type="ECO:0000256" key="4">
    <source>
        <dbReference type="ARBA" id="ARBA00022473"/>
    </source>
</evidence>
<evidence type="ECO:0000256" key="3">
    <source>
        <dbReference type="ARBA" id="ARBA00008588"/>
    </source>
</evidence>
<dbReference type="Pfam" id="PF13882">
    <property type="entry name" value="Bravo_FIGEY"/>
    <property type="match status" value="1"/>
</dbReference>
<comment type="function">
    <text evidence="19">Neural cell adhesion molecule involved in the dynamics of cell adhesion and in the generation of transmembrane signals at tyrosine kinase receptors. During brain development, critical in multiple processes, including neuronal migration, axonal growth and fasciculation, and synaptogenesis. In the mature brain, plays a role in the dynamics of neuronal structure and function, including synaptic plasticity.</text>
</comment>
<evidence type="ECO:0000259" key="25">
    <source>
        <dbReference type="PROSITE" id="PS50835"/>
    </source>
</evidence>
<dbReference type="PANTHER" id="PTHR44170">
    <property type="entry name" value="PROTEIN SIDEKICK"/>
    <property type="match status" value="1"/>
</dbReference>
<evidence type="ECO:0000256" key="2">
    <source>
        <dbReference type="ARBA" id="ARBA00004624"/>
    </source>
</evidence>
<feature type="domain" description="Ig-like" evidence="25">
    <location>
        <begin position="318"/>
        <end position="405"/>
    </location>
</feature>
<dbReference type="FunFam" id="2.60.40.10:FF:000367">
    <property type="entry name" value="Neural cell adhesion molecule L1-like protein"/>
    <property type="match status" value="1"/>
</dbReference>
<evidence type="ECO:0000256" key="16">
    <source>
        <dbReference type="ARBA" id="ARBA00023180"/>
    </source>
</evidence>
<reference evidence="27" key="2">
    <citation type="submission" date="2025-09" db="UniProtKB">
        <authorList>
            <consortium name="Ensembl"/>
        </authorList>
    </citation>
    <scope>IDENTIFICATION</scope>
</reference>
<evidence type="ECO:0000256" key="11">
    <source>
        <dbReference type="ARBA" id="ARBA00022889"/>
    </source>
</evidence>
<dbReference type="GO" id="GO:0007411">
    <property type="term" value="P:axon guidance"/>
    <property type="evidence" value="ECO:0007669"/>
    <property type="project" value="TreeGrafter"/>
</dbReference>
<reference evidence="27" key="1">
    <citation type="submission" date="2025-08" db="UniProtKB">
        <authorList>
            <consortium name="Ensembl"/>
        </authorList>
    </citation>
    <scope>IDENTIFICATION</scope>
</reference>
<evidence type="ECO:0000256" key="6">
    <source>
        <dbReference type="ARBA" id="ARBA00022553"/>
    </source>
</evidence>
<dbReference type="Proteomes" id="UP000261620">
    <property type="component" value="Unplaced"/>
</dbReference>
<comment type="subunit">
    <text evidence="20">Interacts with SHTN1; the interaction occurs in axonal growth cones. Interacts with isoform 2 of BSG.</text>
</comment>
<dbReference type="FunFam" id="2.60.40.10:FF:000038">
    <property type="entry name" value="Neuronal cell adhesion molecule"/>
    <property type="match status" value="1"/>
</dbReference>
<dbReference type="GO" id="GO:0005886">
    <property type="term" value="C:plasma membrane"/>
    <property type="evidence" value="ECO:0007669"/>
    <property type="project" value="UniProtKB-SubCell"/>
</dbReference>
<dbReference type="FunFam" id="2.60.40.10:FF:000057">
    <property type="entry name" value="neural cell adhesion molecule L1"/>
    <property type="match status" value="1"/>
</dbReference>
<keyword evidence="13 23" id="KW-1133">Transmembrane helix</keyword>
<dbReference type="PANTHER" id="PTHR44170:SF45">
    <property type="entry name" value="NEURAL CELL ADHESION MOLECULE L1-LIKE PROTEIN ISOFORM X1"/>
    <property type="match status" value="1"/>
</dbReference>
<feature type="domain" description="Fibronectin type-III" evidence="26">
    <location>
        <begin position="703"/>
        <end position="796"/>
    </location>
</feature>
<evidence type="ECO:0000256" key="18">
    <source>
        <dbReference type="ARBA" id="ARBA00023319"/>
    </source>
</evidence>
<evidence type="ECO:0000256" key="10">
    <source>
        <dbReference type="ARBA" id="ARBA00022782"/>
    </source>
</evidence>
<keyword evidence="11" id="KW-0130">Cell adhesion</keyword>
<keyword evidence="4" id="KW-0217">Developmental protein</keyword>
<dbReference type="InterPro" id="IPR003598">
    <property type="entry name" value="Ig_sub2"/>
</dbReference>
<keyword evidence="18" id="KW-0393">Immunoglobulin domain</keyword>
<evidence type="ECO:0000256" key="7">
    <source>
        <dbReference type="ARBA" id="ARBA00022692"/>
    </source>
</evidence>
<keyword evidence="16" id="KW-0325">Glycoprotein</keyword>
<dbReference type="FunFam" id="2.60.40.10:FF:000005">
    <property type="entry name" value="Neuronal cell adhesion molecule"/>
    <property type="match status" value="1"/>
</dbReference>
<evidence type="ECO:0000256" key="8">
    <source>
        <dbReference type="ARBA" id="ARBA00022729"/>
    </source>
</evidence>
<dbReference type="GO" id="GO:0098632">
    <property type="term" value="F:cell-cell adhesion mediator activity"/>
    <property type="evidence" value="ECO:0007669"/>
    <property type="project" value="TreeGrafter"/>
</dbReference>
<feature type="chain" id="PRO_5018662034" description="Neural cell adhesion molecule L1" evidence="24">
    <location>
        <begin position="20"/>
        <end position="1129"/>
    </location>
</feature>
<feature type="transmembrane region" description="Helical" evidence="23">
    <location>
        <begin position="1012"/>
        <end position="1034"/>
    </location>
</feature>
<feature type="domain" description="Ig-like" evidence="25">
    <location>
        <begin position="115"/>
        <end position="202"/>
    </location>
</feature>
<evidence type="ECO:0000256" key="14">
    <source>
        <dbReference type="ARBA" id="ARBA00023136"/>
    </source>
</evidence>
<evidence type="ECO:0000256" key="5">
    <source>
        <dbReference type="ARBA" id="ARBA00022475"/>
    </source>
</evidence>
<evidence type="ECO:0000256" key="22">
    <source>
        <dbReference type="SAM" id="MobiDB-lite"/>
    </source>
</evidence>
<keyword evidence="17" id="KW-0966">Cell projection</keyword>
<evidence type="ECO:0000256" key="24">
    <source>
        <dbReference type="SAM" id="SignalP"/>
    </source>
</evidence>
<evidence type="ECO:0000313" key="28">
    <source>
        <dbReference type="Proteomes" id="UP000261620"/>
    </source>
</evidence>
<evidence type="ECO:0000256" key="23">
    <source>
        <dbReference type="SAM" id="Phobius"/>
    </source>
</evidence>
<dbReference type="GO" id="GO:0030426">
    <property type="term" value="C:growth cone"/>
    <property type="evidence" value="ECO:0007669"/>
    <property type="project" value="UniProtKB-SubCell"/>
</dbReference>
<evidence type="ECO:0000259" key="26">
    <source>
        <dbReference type="PROSITE" id="PS50853"/>
    </source>
</evidence>
<evidence type="ECO:0000256" key="19">
    <source>
        <dbReference type="ARBA" id="ARBA00060042"/>
    </source>
</evidence>
<proteinExistence type="inferred from homology"/>
<evidence type="ECO:0000256" key="12">
    <source>
        <dbReference type="ARBA" id="ARBA00022902"/>
    </source>
</evidence>
<keyword evidence="12" id="KW-0524">Neurogenesis</keyword>
<dbReference type="FunFam" id="2.60.40.10:FF:000028">
    <property type="entry name" value="Neuronal cell adhesion molecule"/>
    <property type="match status" value="1"/>
</dbReference>
<feature type="domain" description="Ig-like" evidence="25">
    <location>
        <begin position="226"/>
        <end position="308"/>
    </location>
</feature>
<feature type="domain" description="Fibronectin type-III" evidence="26">
    <location>
        <begin position="801"/>
        <end position="902"/>
    </location>
</feature>
<feature type="compositionally biased region" description="Basic and acidic residues" evidence="22">
    <location>
        <begin position="1064"/>
        <end position="1081"/>
    </location>
</feature>
<dbReference type="InterPro" id="IPR036116">
    <property type="entry name" value="FN3_sf"/>
</dbReference>
<dbReference type="PRINTS" id="PR00014">
    <property type="entry name" value="FNTYPEIII"/>
</dbReference>
<feature type="domain" description="Fibronectin type-III" evidence="26">
    <location>
        <begin position="602"/>
        <end position="698"/>
    </location>
</feature>
<keyword evidence="14 23" id="KW-0472">Membrane</keyword>
<name>A0A3Q3WZP5_MOLML</name>
<dbReference type="FunFam" id="2.60.40.10:FF:000063">
    <property type="entry name" value="neural cell adhesion molecule L1"/>
    <property type="match status" value="1"/>
</dbReference>
<dbReference type="InterPro" id="IPR007110">
    <property type="entry name" value="Ig-like_dom"/>
</dbReference>
<dbReference type="CDD" id="cd00063">
    <property type="entry name" value="FN3"/>
    <property type="match status" value="4"/>
</dbReference>
<feature type="region of interest" description="Disordered" evidence="22">
    <location>
        <begin position="684"/>
        <end position="704"/>
    </location>
</feature>
<keyword evidence="10" id="KW-0221">Differentiation</keyword>
<feature type="domain" description="Fibronectin type-III" evidence="26">
    <location>
        <begin position="907"/>
        <end position="1008"/>
    </location>
</feature>
<accession>A0A3Q3WZP5</accession>
<keyword evidence="15" id="KW-1015">Disulfide bond</keyword>
<dbReference type="GO" id="GO:0007420">
    <property type="term" value="P:brain development"/>
    <property type="evidence" value="ECO:0007669"/>
    <property type="project" value="TreeGrafter"/>
</dbReference>
<keyword evidence="8 24" id="KW-0732">Signal</keyword>
<dbReference type="Gene3D" id="2.60.40.10">
    <property type="entry name" value="Immunoglobulins"/>
    <property type="match status" value="10"/>
</dbReference>
<evidence type="ECO:0000256" key="17">
    <source>
        <dbReference type="ARBA" id="ARBA00023273"/>
    </source>
</evidence>
<dbReference type="InterPro" id="IPR013783">
    <property type="entry name" value="Ig-like_fold"/>
</dbReference>
<dbReference type="Pfam" id="PF00041">
    <property type="entry name" value="fn3"/>
    <property type="match status" value="3"/>
</dbReference>
<dbReference type="GO" id="GO:0009986">
    <property type="term" value="C:cell surface"/>
    <property type="evidence" value="ECO:0007669"/>
    <property type="project" value="UniProtKB-ARBA"/>
</dbReference>
<feature type="domain" description="Ig-like" evidence="25">
    <location>
        <begin position="411"/>
        <end position="494"/>
    </location>
</feature>
<evidence type="ECO:0000313" key="27">
    <source>
        <dbReference type="Ensembl" id="ENSMMOP00000018197.1"/>
    </source>
</evidence>
<dbReference type="Pfam" id="PF13927">
    <property type="entry name" value="Ig_3"/>
    <property type="match status" value="3"/>
</dbReference>
<dbReference type="FunFam" id="2.60.40.10:FF:000238">
    <property type="entry name" value="Neuronal cell adhesion molecule"/>
    <property type="match status" value="1"/>
</dbReference>
<dbReference type="PROSITE" id="PS50853">
    <property type="entry name" value="FN3"/>
    <property type="match status" value="4"/>
</dbReference>